<evidence type="ECO:0000313" key="3">
    <source>
        <dbReference type="Proteomes" id="UP000001191"/>
    </source>
</evidence>
<dbReference type="InterPro" id="IPR029068">
    <property type="entry name" value="Glyas_Bleomycin-R_OHBP_Dase"/>
</dbReference>
<dbReference type="SUPFAM" id="SSF54593">
    <property type="entry name" value="Glyoxalase/Bleomycin resistance protein/Dihydroxybiphenyl dioxygenase"/>
    <property type="match status" value="1"/>
</dbReference>
<dbReference type="Proteomes" id="UP000001191">
    <property type="component" value="Chromosome"/>
</dbReference>
<keyword evidence="3" id="KW-1185">Reference proteome</keyword>
<accession>B2IXT4</accession>
<reference evidence="2 3" key="2">
    <citation type="journal article" date="2013" name="Plant Physiol.">
        <title>A Nostoc punctiforme Sugar Transporter Necessary to Establish a Cyanobacterium-Plant Symbiosis.</title>
        <authorList>
            <person name="Ekman M."/>
            <person name="Picossi S."/>
            <person name="Campbell E.L."/>
            <person name="Meeks J.C."/>
            <person name="Flores E."/>
        </authorList>
    </citation>
    <scope>NUCLEOTIDE SEQUENCE [LARGE SCALE GENOMIC DNA]</scope>
    <source>
        <strain evidence="3">ATCC 29133 / PCC 73102</strain>
    </source>
</reference>
<dbReference type="EMBL" id="CP001037">
    <property type="protein sequence ID" value="ACC82993.1"/>
    <property type="molecule type" value="Genomic_DNA"/>
</dbReference>
<dbReference type="eggNOG" id="COG0346">
    <property type="taxonomic scope" value="Bacteria"/>
</dbReference>
<dbReference type="OrthoDB" id="458060at2"/>
<dbReference type="KEGG" id="npu:Npun_R4634"/>
<feature type="domain" description="VOC" evidence="1">
    <location>
        <begin position="6"/>
        <end position="131"/>
    </location>
</feature>
<dbReference type="PhylomeDB" id="B2IXT4"/>
<dbReference type="STRING" id="63737.Npun_R4634"/>
<evidence type="ECO:0000259" key="1">
    <source>
        <dbReference type="PROSITE" id="PS51819"/>
    </source>
</evidence>
<dbReference type="AlphaFoldDB" id="B2IXT4"/>
<dbReference type="HOGENOM" id="CLU_1569139_0_0_3"/>
<dbReference type="EnsemblBacteria" id="ACC82993">
    <property type="protein sequence ID" value="ACC82993"/>
    <property type="gene ID" value="Npun_R4634"/>
</dbReference>
<organism evidence="2 3">
    <name type="scientific">Nostoc punctiforme (strain ATCC 29133 / PCC 73102)</name>
    <dbReference type="NCBI Taxonomy" id="63737"/>
    <lineage>
        <taxon>Bacteria</taxon>
        <taxon>Bacillati</taxon>
        <taxon>Cyanobacteriota</taxon>
        <taxon>Cyanophyceae</taxon>
        <taxon>Nostocales</taxon>
        <taxon>Nostocaceae</taxon>
        <taxon>Nostoc</taxon>
    </lineage>
</organism>
<gene>
    <name evidence="2" type="ordered locus">Npun_R4634</name>
</gene>
<dbReference type="InterPro" id="IPR037523">
    <property type="entry name" value="VOC_core"/>
</dbReference>
<dbReference type="RefSeq" id="WP_012410953.1">
    <property type="nucleotide sequence ID" value="NC_010628.1"/>
</dbReference>
<reference evidence="3" key="1">
    <citation type="submission" date="2008-04" db="EMBL/GenBank/DDBJ databases">
        <title>Complete sequence of chromosome of Nostoc punctiforme ATCC 29133.</title>
        <authorList>
            <consortium name="US DOE Joint Genome Institute"/>
            <person name="Copeland A."/>
            <person name="Lucas S."/>
            <person name="Lapidus A."/>
            <person name="Glavina del Rio T."/>
            <person name="Dalin E."/>
            <person name="Tice H."/>
            <person name="Pitluck S."/>
            <person name="Chain P."/>
            <person name="Malfatti S."/>
            <person name="Shin M."/>
            <person name="Vergez L."/>
            <person name="Schmutz J."/>
            <person name="Larimer F."/>
            <person name="Land M."/>
            <person name="Hauser L."/>
            <person name="Kyrpides N."/>
            <person name="Kim E."/>
            <person name="Meeks J.C."/>
            <person name="Elhai J."/>
            <person name="Campbell E.L."/>
            <person name="Thiel T."/>
            <person name="Longmire J."/>
            <person name="Potts M."/>
            <person name="Atlas R."/>
        </authorList>
    </citation>
    <scope>NUCLEOTIDE SEQUENCE [LARGE SCALE GENOMIC DNA]</scope>
    <source>
        <strain evidence="3">ATCC 29133 / PCC 73102</strain>
    </source>
</reference>
<sequence length="137" mass="15190">MVFEYTNAFVTIGSVNFDKLVNFYTKFLEQKAVSLIPNVYAEFNLVGMRLGIFKPKKTNESEFEAMSNDSPLGVYAKSKISLCLEVSNLEDSIAHLTALGYPPPGNISTASHGREIYAYDPDGNRLILHHAATTESH</sequence>
<dbReference type="PROSITE" id="PS51819">
    <property type="entry name" value="VOC"/>
    <property type="match status" value="1"/>
</dbReference>
<dbReference type="Gene3D" id="3.10.180.10">
    <property type="entry name" value="2,3-Dihydroxybiphenyl 1,2-Dioxygenase, domain 1"/>
    <property type="match status" value="1"/>
</dbReference>
<name>B2IXT4_NOSP7</name>
<evidence type="ECO:0000313" key="2">
    <source>
        <dbReference type="EMBL" id="ACC82993.1"/>
    </source>
</evidence>
<protein>
    <recommendedName>
        <fullName evidence="1">VOC domain-containing protein</fullName>
    </recommendedName>
</protein>
<proteinExistence type="predicted"/>